<protein>
    <submittedName>
        <fullName evidence="1">Uncharacterized protein</fullName>
    </submittedName>
</protein>
<organism evidence="1 2">
    <name type="scientific">Smittium culicis</name>
    <dbReference type="NCBI Taxonomy" id="133412"/>
    <lineage>
        <taxon>Eukaryota</taxon>
        <taxon>Fungi</taxon>
        <taxon>Fungi incertae sedis</taxon>
        <taxon>Zoopagomycota</taxon>
        <taxon>Kickxellomycotina</taxon>
        <taxon>Harpellomycetes</taxon>
        <taxon>Harpellales</taxon>
        <taxon>Legeriomycetaceae</taxon>
        <taxon>Smittium</taxon>
    </lineage>
</organism>
<evidence type="ECO:0000313" key="2">
    <source>
        <dbReference type="Proteomes" id="UP000187429"/>
    </source>
</evidence>
<sequence length="68" mass="7981">MEYLQGKTEAALANTILPAQEIFHRWKNDLKEKIRRDSKTTKKRVTWKKINTNWFSIEPGGKVTFSNS</sequence>
<dbReference type="Proteomes" id="UP000187429">
    <property type="component" value="Unassembled WGS sequence"/>
</dbReference>
<gene>
    <name evidence="1" type="ORF">AYI69_g1295</name>
</gene>
<dbReference type="OrthoDB" id="10366176at2759"/>
<reference evidence="2" key="1">
    <citation type="submission" date="2017-01" db="EMBL/GenBank/DDBJ databases">
        <authorList>
            <person name="Wang Y."/>
            <person name="White M."/>
            <person name="Kvist S."/>
            <person name="Moncalvo J.-M."/>
        </authorList>
    </citation>
    <scope>NUCLEOTIDE SEQUENCE [LARGE SCALE GENOMIC DNA]</scope>
    <source>
        <strain evidence="2">ID-206-W2</strain>
    </source>
</reference>
<name>A0A1R1YQP8_9FUNG</name>
<comment type="caution">
    <text evidence="1">The sequence shown here is derived from an EMBL/GenBank/DDBJ whole genome shotgun (WGS) entry which is preliminary data.</text>
</comment>
<dbReference type="AlphaFoldDB" id="A0A1R1YQP8"/>
<dbReference type="EMBL" id="LSSM01000347">
    <property type="protein sequence ID" value="OMJ29214.1"/>
    <property type="molecule type" value="Genomic_DNA"/>
</dbReference>
<keyword evidence="2" id="KW-1185">Reference proteome</keyword>
<evidence type="ECO:0000313" key="1">
    <source>
        <dbReference type="EMBL" id="OMJ29214.1"/>
    </source>
</evidence>
<proteinExistence type="predicted"/>
<accession>A0A1R1YQP8</accession>